<reference evidence="9" key="1">
    <citation type="journal article" date="2016" name="Nature">
        <title>The genome of the seagrass Zostera marina reveals angiosperm adaptation to the sea.</title>
        <authorList>
            <person name="Olsen J.L."/>
            <person name="Rouze P."/>
            <person name="Verhelst B."/>
            <person name="Lin Y.-C."/>
            <person name="Bayer T."/>
            <person name="Collen J."/>
            <person name="Dattolo E."/>
            <person name="De Paoli E."/>
            <person name="Dittami S."/>
            <person name="Maumus F."/>
            <person name="Michel G."/>
            <person name="Kersting A."/>
            <person name="Lauritano C."/>
            <person name="Lohaus R."/>
            <person name="Toepel M."/>
            <person name="Tonon T."/>
            <person name="Vanneste K."/>
            <person name="Amirebrahimi M."/>
            <person name="Brakel J."/>
            <person name="Bostroem C."/>
            <person name="Chovatia M."/>
            <person name="Grimwood J."/>
            <person name="Jenkins J.W."/>
            <person name="Jueterbock A."/>
            <person name="Mraz A."/>
            <person name="Stam W.T."/>
            <person name="Tice H."/>
            <person name="Bornberg-Bauer E."/>
            <person name="Green P.J."/>
            <person name="Pearson G.A."/>
            <person name="Procaccini G."/>
            <person name="Duarte C.M."/>
            <person name="Schmutz J."/>
            <person name="Reusch T.B.H."/>
            <person name="Van de Peer Y."/>
        </authorList>
    </citation>
    <scope>NUCLEOTIDE SEQUENCE [LARGE SCALE GENOMIC DNA]</scope>
    <source>
        <strain evidence="9">cv. Finnish</strain>
    </source>
</reference>
<evidence type="ECO:0000256" key="2">
    <source>
        <dbReference type="ARBA" id="ARBA00009824"/>
    </source>
</evidence>
<dbReference type="AlphaFoldDB" id="A0A0K9NQK6"/>
<evidence type="ECO:0000313" key="8">
    <source>
        <dbReference type="EMBL" id="KMZ58367.1"/>
    </source>
</evidence>
<evidence type="ECO:0000256" key="3">
    <source>
        <dbReference type="ARBA" id="ARBA00022692"/>
    </source>
</evidence>
<evidence type="ECO:0000313" key="9">
    <source>
        <dbReference type="Proteomes" id="UP000036987"/>
    </source>
</evidence>
<dbReference type="PANTHER" id="PTHR17920">
    <property type="entry name" value="TRANSMEMBRANE AND COILED-COIL DOMAIN-CONTAINING PROTEIN 4 TMCO4"/>
    <property type="match status" value="1"/>
</dbReference>
<evidence type="ECO:0000256" key="1">
    <source>
        <dbReference type="ARBA" id="ARBA00004141"/>
    </source>
</evidence>
<dbReference type="Gene3D" id="3.40.50.1820">
    <property type="entry name" value="alpha/beta hydrolase"/>
    <property type="match status" value="1"/>
</dbReference>
<accession>A0A0K9NQK6</accession>
<keyword evidence="5 7" id="KW-0472">Membrane</keyword>
<evidence type="ECO:0000256" key="6">
    <source>
        <dbReference type="SAM" id="MobiDB-lite"/>
    </source>
</evidence>
<evidence type="ECO:0000256" key="7">
    <source>
        <dbReference type="SAM" id="Phobius"/>
    </source>
</evidence>
<dbReference type="OrthoDB" id="277931at2759"/>
<dbReference type="Pfam" id="PF05277">
    <property type="entry name" value="DUF726"/>
    <property type="match status" value="1"/>
</dbReference>
<dbReference type="InterPro" id="IPR029058">
    <property type="entry name" value="AB_hydrolase_fold"/>
</dbReference>
<sequence length="658" mass="71325">MTSLLTPIQRYAVGSLLALALRQAQIHQTRPLGSSIEEGLGLDTSSGGSDPEDPDLWTHESRGLLRPVFSFLDIDPKTWSAIEETAALSITDHHVEALLTIFFEEESNQSPSQENLDQKLALTKSIDALVMTFEQHSGSNEESMEKQREYEYQCRERNSPNKTTSEKESTTSEISNLERAKSSAKKNLLDSLRNDKSMLWNNSENYQCKMAFFYELLSACIADPPKKDKKSHLRSGYDARHRVALRLLGTWFNISWIKVEAMEVMVACTAMAIAKEVAEKSGSEKETEGKWSKWKRGGIIGAAALTGGTLLAITGGLAAPAIAAGFGALAPTLGAIVPVIGASGFAAAASAAGTVAGSVAVAASFGAAGAGLSGRKMARRTGIVKEFEFKPIGENHNQGHLAVGILVSGFVFNDDDFLRPWQHVEINLERYAIHWESKNLIAMSNAIQDWITSSLTMGLMKQGAMMTVLSGLVTALAWPATLLAATNFIDSHWAVAIDRSNQAGKLLAEALIKGLQGNRPVTLFGFSLGARVIFKCLQHLAESEGNEGLIERVVLLGAPIPLTSEPWESSRKMVAGRFVNVYATNDWILGCAFRASLLTQGLAGIQPVNIAGVENVDVTEYLNGHSSYLWVVQHILNQLEMDTYYPVFSCSPVNTSGS</sequence>
<comment type="caution">
    <text evidence="8">The sequence shown here is derived from an EMBL/GenBank/DDBJ whole genome shotgun (WGS) entry which is preliminary data.</text>
</comment>
<evidence type="ECO:0000256" key="5">
    <source>
        <dbReference type="ARBA" id="ARBA00023136"/>
    </source>
</evidence>
<name>A0A0K9NQK6_ZOSMR</name>
<feature type="compositionally biased region" description="Low complexity" evidence="6">
    <location>
        <begin position="39"/>
        <end position="49"/>
    </location>
</feature>
<evidence type="ECO:0000256" key="4">
    <source>
        <dbReference type="ARBA" id="ARBA00022989"/>
    </source>
</evidence>
<organism evidence="8 9">
    <name type="scientific">Zostera marina</name>
    <name type="common">Eelgrass</name>
    <dbReference type="NCBI Taxonomy" id="29655"/>
    <lineage>
        <taxon>Eukaryota</taxon>
        <taxon>Viridiplantae</taxon>
        <taxon>Streptophyta</taxon>
        <taxon>Embryophyta</taxon>
        <taxon>Tracheophyta</taxon>
        <taxon>Spermatophyta</taxon>
        <taxon>Magnoliopsida</taxon>
        <taxon>Liliopsida</taxon>
        <taxon>Zosteraceae</taxon>
        <taxon>Zostera</taxon>
    </lineage>
</organism>
<dbReference type="InterPro" id="IPR007941">
    <property type="entry name" value="DUF726"/>
</dbReference>
<dbReference type="Proteomes" id="UP000036987">
    <property type="component" value="Unassembled WGS sequence"/>
</dbReference>
<dbReference type="OMA" id="PIQDENW"/>
<feature type="transmembrane region" description="Helical" evidence="7">
    <location>
        <begin position="346"/>
        <end position="372"/>
    </location>
</feature>
<feature type="transmembrane region" description="Helical" evidence="7">
    <location>
        <begin position="464"/>
        <end position="485"/>
    </location>
</feature>
<dbReference type="SUPFAM" id="SSF53474">
    <property type="entry name" value="alpha/beta-Hydrolases"/>
    <property type="match status" value="1"/>
</dbReference>
<comment type="similarity">
    <text evidence="2">Belongs to the TMCO4 family.</text>
</comment>
<gene>
    <name evidence="8" type="ORF">ZOSMA_77G00260</name>
</gene>
<feature type="region of interest" description="Disordered" evidence="6">
    <location>
        <begin position="135"/>
        <end position="179"/>
    </location>
</feature>
<protein>
    <recommendedName>
        <fullName evidence="10">Transmembrane and coiled-coil domain-containing protein 4</fullName>
    </recommendedName>
</protein>
<dbReference type="PANTHER" id="PTHR17920:SF3">
    <property type="entry name" value="TRANSMEMBRANE AND COILED-COIL DOMAIN-CONTAINING PROTEIN 4"/>
    <property type="match status" value="1"/>
</dbReference>
<evidence type="ECO:0008006" key="10">
    <source>
        <dbReference type="Google" id="ProtNLM"/>
    </source>
</evidence>
<keyword evidence="4 7" id="KW-1133">Transmembrane helix</keyword>
<keyword evidence="3 7" id="KW-0812">Transmembrane</keyword>
<feature type="transmembrane region" description="Helical" evidence="7">
    <location>
        <begin position="299"/>
        <end position="326"/>
    </location>
</feature>
<dbReference type="EMBL" id="LFYR01001945">
    <property type="protein sequence ID" value="KMZ58367.1"/>
    <property type="molecule type" value="Genomic_DNA"/>
</dbReference>
<feature type="compositionally biased region" description="Basic and acidic residues" evidence="6">
    <location>
        <begin position="143"/>
        <end position="179"/>
    </location>
</feature>
<feature type="region of interest" description="Disordered" evidence="6">
    <location>
        <begin position="32"/>
        <end position="55"/>
    </location>
</feature>
<keyword evidence="9" id="KW-1185">Reference proteome</keyword>
<comment type="subcellular location">
    <subcellularLocation>
        <location evidence="1">Membrane</location>
        <topology evidence="1">Multi-pass membrane protein</topology>
    </subcellularLocation>
</comment>
<proteinExistence type="inferred from homology"/>
<dbReference type="GO" id="GO:0016020">
    <property type="term" value="C:membrane"/>
    <property type="evidence" value="ECO:0007669"/>
    <property type="project" value="UniProtKB-SubCell"/>
</dbReference>